<dbReference type="InterPro" id="IPR012338">
    <property type="entry name" value="Beta-lactam/transpept-like"/>
</dbReference>
<feature type="non-terminal residue" evidence="2">
    <location>
        <position position="1"/>
    </location>
</feature>
<feature type="domain" description="Beta-lactamase-related" evidence="1">
    <location>
        <begin position="3"/>
        <end position="83"/>
    </location>
</feature>
<organism evidence="2">
    <name type="scientific">marine sediment metagenome</name>
    <dbReference type="NCBI Taxonomy" id="412755"/>
    <lineage>
        <taxon>unclassified sequences</taxon>
        <taxon>metagenomes</taxon>
        <taxon>ecological metagenomes</taxon>
    </lineage>
</organism>
<accession>X0U9N6</accession>
<dbReference type="InterPro" id="IPR001466">
    <property type="entry name" value="Beta-lactam-related"/>
</dbReference>
<dbReference type="AlphaFoldDB" id="X0U9N6"/>
<gene>
    <name evidence="2" type="ORF">S01H1_19678</name>
</gene>
<dbReference type="SUPFAM" id="SSF56601">
    <property type="entry name" value="beta-lactamase/transpeptidase-like"/>
    <property type="match status" value="1"/>
</dbReference>
<proteinExistence type="predicted"/>
<dbReference type="Gene3D" id="3.40.710.10">
    <property type="entry name" value="DD-peptidase/beta-lactamase superfamily"/>
    <property type="match status" value="1"/>
</dbReference>
<comment type="caution">
    <text evidence="2">The sequence shown here is derived from an EMBL/GenBank/DDBJ whole genome shotgun (WGS) entry which is preliminary data.</text>
</comment>
<sequence length="94" mass="10616">KQILKPQTVKKMVSKQSVTIYPPEKQKDYKKYYGFGWFIGEDGVFSHGGSDGTFAWIDPNNQIIGLVFTQSPGGKLANLREQFMKVVDASICKR</sequence>
<evidence type="ECO:0000313" key="2">
    <source>
        <dbReference type="EMBL" id="GAF96016.1"/>
    </source>
</evidence>
<name>X0U9N6_9ZZZZ</name>
<protein>
    <recommendedName>
        <fullName evidence="1">Beta-lactamase-related domain-containing protein</fullName>
    </recommendedName>
</protein>
<dbReference type="EMBL" id="BARS01010660">
    <property type="protein sequence ID" value="GAF96016.1"/>
    <property type="molecule type" value="Genomic_DNA"/>
</dbReference>
<reference evidence="2" key="1">
    <citation type="journal article" date="2014" name="Front. Microbiol.">
        <title>High frequency of phylogenetically diverse reductive dehalogenase-homologous genes in deep subseafloor sedimentary metagenomes.</title>
        <authorList>
            <person name="Kawai M."/>
            <person name="Futagami T."/>
            <person name="Toyoda A."/>
            <person name="Takaki Y."/>
            <person name="Nishi S."/>
            <person name="Hori S."/>
            <person name="Arai W."/>
            <person name="Tsubouchi T."/>
            <person name="Morono Y."/>
            <person name="Uchiyama I."/>
            <person name="Ito T."/>
            <person name="Fujiyama A."/>
            <person name="Inagaki F."/>
            <person name="Takami H."/>
        </authorList>
    </citation>
    <scope>NUCLEOTIDE SEQUENCE</scope>
    <source>
        <strain evidence="2">Expedition CK06-06</strain>
    </source>
</reference>
<evidence type="ECO:0000259" key="1">
    <source>
        <dbReference type="Pfam" id="PF00144"/>
    </source>
</evidence>
<dbReference type="Pfam" id="PF00144">
    <property type="entry name" value="Beta-lactamase"/>
    <property type="match status" value="1"/>
</dbReference>